<feature type="region of interest" description="Disordered" evidence="1">
    <location>
        <begin position="76"/>
        <end position="99"/>
    </location>
</feature>
<protein>
    <submittedName>
        <fullName evidence="3">Uncharacterized protein</fullName>
    </submittedName>
</protein>
<sequence>MLPSRHHKISDCWYSPSVVEWWVVAEVVTGAAAKRCCDCCSGSSFLNFTQLIHVKSKRKSSIFVPETTIYQCRSSSTGPCSNSTGQRFSFATNDTQSKG</sequence>
<dbReference type="AlphaFoldDB" id="A0A251UL09"/>
<dbReference type="EMBL" id="CM007894">
    <property type="protein sequence ID" value="OTG24015.1"/>
    <property type="molecule type" value="Genomic_DNA"/>
</dbReference>
<organism evidence="3 4">
    <name type="scientific">Helianthus annuus</name>
    <name type="common">Common sunflower</name>
    <dbReference type="NCBI Taxonomy" id="4232"/>
    <lineage>
        <taxon>Eukaryota</taxon>
        <taxon>Viridiplantae</taxon>
        <taxon>Streptophyta</taxon>
        <taxon>Embryophyta</taxon>
        <taxon>Tracheophyta</taxon>
        <taxon>Spermatophyta</taxon>
        <taxon>Magnoliopsida</taxon>
        <taxon>eudicotyledons</taxon>
        <taxon>Gunneridae</taxon>
        <taxon>Pentapetalae</taxon>
        <taxon>asterids</taxon>
        <taxon>campanulids</taxon>
        <taxon>Asterales</taxon>
        <taxon>Asteraceae</taxon>
        <taxon>Asteroideae</taxon>
        <taxon>Heliantheae alliance</taxon>
        <taxon>Heliantheae</taxon>
        <taxon>Helianthus</taxon>
    </lineage>
</organism>
<proteinExistence type="predicted"/>
<keyword evidence="4" id="KW-1185">Reference proteome</keyword>
<dbReference type="Gramene" id="mRNA:HanXRQr2_Chr05g0195331">
    <property type="protein sequence ID" value="mRNA:HanXRQr2_Chr05g0195331"/>
    <property type="gene ID" value="HanXRQr2_Chr05g0195331"/>
</dbReference>
<reference evidence="2" key="3">
    <citation type="submission" date="2020-06" db="EMBL/GenBank/DDBJ databases">
        <title>Helianthus annuus Genome sequencing and assembly Release 2.</title>
        <authorList>
            <person name="Gouzy J."/>
            <person name="Langlade N."/>
            <person name="Munos S."/>
        </authorList>
    </citation>
    <scope>NUCLEOTIDE SEQUENCE</scope>
    <source>
        <tissue evidence="2">Leaves</tissue>
    </source>
</reference>
<dbReference type="InParanoid" id="A0A251UL09"/>
<dbReference type="Proteomes" id="UP000215914">
    <property type="component" value="Chromosome 5"/>
</dbReference>
<reference evidence="3" key="2">
    <citation type="submission" date="2017-02" db="EMBL/GenBank/DDBJ databases">
        <title>Sunflower complete genome.</title>
        <authorList>
            <person name="Langlade N."/>
            <person name="Munos S."/>
        </authorList>
    </citation>
    <scope>NUCLEOTIDE SEQUENCE [LARGE SCALE GENOMIC DNA]</scope>
    <source>
        <tissue evidence="3">Leaves</tissue>
    </source>
</reference>
<evidence type="ECO:0000313" key="4">
    <source>
        <dbReference type="Proteomes" id="UP000215914"/>
    </source>
</evidence>
<evidence type="ECO:0000313" key="2">
    <source>
        <dbReference type="EMBL" id="KAF5804284.1"/>
    </source>
</evidence>
<dbReference type="EMBL" id="MNCJ02000320">
    <property type="protein sequence ID" value="KAF5804284.1"/>
    <property type="molecule type" value="Genomic_DNA"/>
</dbReference>
<gene>
    <name evidence="3" type="ORF">HannXRQ_Chr05g0131981</name>
    <name evidence="2" type="ORF">HanXRQr2_Chr05g0195331</name>
</gene>
<name>A0A251UL09_HELAN</name>
<evidence type="ECO:0000313" key="3">
    <source>
        <dbReference type="EMBL" id="OTG24015.1"/>
    </source>
</evidence>
<evidence type="ECO:0000256" key="1">
    <source>
        <dbReference type="SAM" id="MobiDB-lite"/>
    </source>
</evidence>
<accession>A0A251UL09</accession>
<reference evidence="2 4" key="1">
    <citation type="journal article" date="2017" name="Nature">
        <title>The sunflower genome provides insights into oil metabolism, flowering and Asterid evolution.</title>
        <authorList>
            <person name="Badouin H."/>
            <person name="Gouzy J."/>
            <person name="Grassa C.J."/>
            <person name="Murat F."/>
            <person name="Staton S.E."/>
            <person name="Cottret L."/>
            <person name="Lelandais-Briere C."/>
            <person name="Owens G.L."/>
            <person name="Carrere S."/>
            <person name="Mayjonade B."/>
            <person name="Legrand L."/>
            <person name="Gill N."/>
            <person name="Kane N.C."/>
            <person name="Bowers J.E."/>
            <person name="Hubner S."/>
            <person name="Bellec A."/>
            <person name="Berard A."/>
            <person name="Berges H."/>
            <person name="Blanchet N."/>
            <person name="Boniface M.C."/>
            <person name="Brunel D."/>
            <person name="Catrice O."/>
            <person name="Chaidir N."/>
            <person name="Claudel C."/>
            <person name="Donnadieu C."/>
            <person name="Faraut T."/>
            <person name="Fievet G."/>
            <person name="Helmstetter N."/>
            <person name="King M."/>
            <person name="Knapp S.J."/>
            <person name="Lai Z."/>
            <person name="Le Paslier M.C."/>
            <person name="Lippi Y."/>
            <person name="Lorenzon L."/>
            <person name="Mandel J.R."/>
            <person name="Marage G."/>
            <person name="Marchand G."/>
            <person name="Marquand E."/>
            <person name="Bret-Mestries E."/>
            <person name="Morien E."/>
            <person name="Nambeesan S."/>
            <person name="Nguyen T."/>
            <person name="Pegot-Espagnet P."/>
            <person name="Pouilly N."/>
            <person name="Raftis F."/>
            <person name="Sallet E."/>
            <person name="Schiex T."/>
            <person name="Thomas J."/>
            <person name="Vandecasteele C."/>
            <person name="Vares D."/>
            <person name="Vear F."/>
            <person name="Vautrin S."/>
            <person name="Crespi M."/>
            <person name="Mangin B."/>
            <person name="Burke J.M."/>
            <person name="Salse J."/>
            <person name="Munos S."/>
            <person name="Vincourt P."/>
            <person name="Rieseberg L.H."/>
            <person name="Langlade N.B."/>
        </authorList>
    </citation>
    <scope>NUCLEOTIDE SEQUENCE [LARGE SCALE GENOMIC DNA]</scope>
    <source>
        <strain evidence="4">cv. SF193</strain>
        <tissue evidence="2">Leaves</tissue>
    </source>
</reference>